<organism evidence="1 2">
    <name type="scientific">Dreissena polymorpha</name>
    <name type="common">Zebra mussel</name>
    <name type="synonym">Mytilus polymorpha</name>
    <dbReference type="NCBI Taxonomy" id="45954"/>
    <lineage>
        <taxon>Eukaryota</taxon>
        <taxon>Metazoa</taxon>
        <taxon>Spiralia</taxon>
        <taxon>Lophotrochozoa</taxon>
        <taxon>Mollusca</taxon>
        <taxon>Bivalvia</taxon>
        <taxon>Autobranchia</taxon>
        <taxon>Heteroconchia</taxon>
        <taxon>Euheterodonta</taxon>
        <taxon>Imparidentia</taxon>
        <taxon>Neoheterodontei</taxon>
        <taxon>Myida</taxon>
        <taxon>Dreissenoidea</taxon>
        <taxon>Dreissenidae</taxon>
        <taxon>Dreissena</taxon>
    </lineage>
</organism>
<protein>
    <submittedName>
        <fullName evidence="1">Uncharacterized protein</fullName>
    </submittedName>
</protein>
<name>A0A9D4FGL8_DREPO</name>
<reference evidence="1" key="1">
    <citation type="journal article" date="2019" name="bioRxiv">
        <title>The Genome of the Zebra Mussel, Dreissena polymorpha: A Resource for Invasive Species Research.</title>
        <authorList>
            <person name="McCartney M.A."/>
            <person name="Auch B."/>
            <person name="Kono T."/>
            <person name="Mallez S."/>
            <person name="Zhang Y."/>
            <person name="Obille A."/>
            <person name="Becker A."/>
            <person name="Abrahante J.E."/>
            <person name="Garbe J."/>
            <person name="Badalamenti J.P."/>
            <person name="Herman A."/>
            <person name="Mangelson H."/>
            <person name="Liachko I."/>
            <person name="Sullivan S."/>
            <person name="Sone E.D."/>
            <person name="Koren S."/>
            <person name="Silverstein K.A.T."/>
            <person name="Beckman K.B."/>
            <person name="Gohl D.M."/>
        </authorList>
    </citation>
    <scope>NUCLEOTIDE SEQUENCE</scope>
    <source>
        <strain evidence="1">Duluth1</strain>
        <tissue evidence="1">Whole animal</tissue>
    </source>
</reference>
<evidence type="ECO:0000313" key="1">
    <source>
        <dbReference type="EMBL" id="KAH3798370.1"/>
    </source>
</evidence>
<gene>
    <name evidence="1" type="ORF">DPMN_151969</name>
</gene>
<dbReference type="EMBL" id="JAIWYP010000007">
    <property type="protein sequence ID" value="KAH3798370.1"/>
    <property type="molecule type" value="Genomic_DNA"/>
</dbReference>
<accession>A0A9D4FGL8</accession>
<dbReference type="AlphaFoldDB" id="A0A9D4FGL8"/>
<evidence type="ECO:0000313" key="2">
    <source>
        <dbReference type="Proteomes" id="UP000828390"/>
    </source>
</evidence>
<comment type="caution">
    <text evidence="1">The sequence shown here is derived from an EMBL/GenBank/DDBJ whole genome shotgun (WGS) entry which is preliminary data.</text>
</comment>
<proteinExistence type="predicted"/>
<dbReference type="Proteomes" id="UP000828390">
    <property type="component" value="Unassembled WGS sequence"/>
</dbReference>
<reference evidence="1" key="2">
    <citation type="submission" date="2020-11" db="EMBL/GenBank/DDBJ databases">
        <authorList>
            <person name="McCartney M.A."/>
            <person name="Auch B."/>
            <person name="Kono T."/>
            <person name="Mallez S."/>
            <person name="Becker A."/>
            <person name="Gohl D.M."/>
            <person name="Silverstein K.A.T."/>
            <person name="Koren S."/>
            <person name="Bechman K.B."/>
            <person name="Herman A."/>
            <person name="Abrahante J.E."/>
            <person name="Garbe J."/>
        </authorList>
    </citation>
    <scope>NUCLEOTIDE SEQUENCE</scope>
    <source>
        <strain evidence="1">Duluth1</strain>
        <tissue evidence="1">Whole animal</tissue>
    </source>
</reference>
<keyword evidence="2" id="KW-1185">Reference proteome</keyword>
<sequence>MSVSESNETKHRYVSQWATHAPSSSDRLGAAVSGESVNESTLTGPYLLRFHMIGASCSTYHTDYVSESDETWQTCVPKWTTHAPGSSVCLGAAVSGESVDEGTLKGPILATLPYNWSLMSHVSNHVCVREQRNLADICAPVGHACANFERPSRYRCFR</sequence>